<dbReference type="InterPro" id="IPR036097">
    <property type="entry name" value="HisK_dim/P_sf"/>
</dbReference>
<sequence length="414" mass="43540">MEGRQPRRIAWVPAGYAAGLGLCVVALVAVAIASLGQAEGLLRRSVRSQEQMMLADRILDAARTGGDIAPLAAAYRHSTAAERALTGGDAREADEAAHLARLAAARPIDSPAVRRLARAIVDRERGEMGETAEAMARLRARTPLLMAGLAALLAGAVLLAARLLLAANRRLEVEVAARTEALTARSAELARIDSDRRLFLATVGHELRTPATVLRGEAEVALRGRPDPAAQHAALETILTHAGLLHRRLDDLLALSRAEDGRLALTHAPIDLRAVVERAAALARPLLVDTDLAVTLPDAPVAATGDGEWLAHAILAALDNAGKCSPEGGRVHLALDRDGGVARITVTDEGVGVDEADRPHLFDAFYQGRGAPERGGSGLGLTLARWVIEQHQGTIAAGDRPGGGLRLVMRLPLA</sequence>
<keyword evidence="3" id="KW-0597">Phosphoprotein</keyword>
<dbReference type="PANTHER" id="PTHR43711">
    <property type="entry name" value="TWO-COMPONENT HISTIDINE KINASE"/>
    <property type="match status" value="1"/>
</dbReference>
<dbReference type="PRINTS" id="PR00344">
    <property type="entry name" value="BCTRLSENSOR"/>
</dbReference>
<keyword evidence="7" id="KW-0472">Membrane</keyword>
<keyword evidence="4" id="KW-0808">Transferase</keyword>
<dbReference type="SMART" id="SM00388">
    <property type="entry name" value="HisKA"/>
    <property type="match status" value="1"/>
</dbReference>
<accession>A0ABY7TJI9</accession>
<evidence type="ECO:0000313" key="9">
    <source>
        <dbReference type="EMBL" id="WCT73387.1"/>
    </source>
</evidence>
<dbReference type="Pfam" id="PF02518">
    <property type="entry name" value="HATPase_c"/>
    <property type="match status" value="1"/>
</dbReference>
<feature type="transmembrane region" description="Helical" evidence="7">
    <location>
        <begin position="144"/>
        <end position="165"/>
    </location>
</feature>
<dbReference type="PROSITE" id="PS50109">
    <property type="entry name" value="HIS_KIN"/>
    <property type="match status" value="1"/>
</dbReference>
<evidence type="ECO:0000256" key="5">
    <source>
        <dbReference type="ARBA" id="ARBA00022777"/>
    </source>
</evidence>
<keyword evidence="7" id="KW-0812">Transmembrane</keyword>
<dbReference type="InterPro" id="IPR050736">
    <property type="entry name" value="Sensor_HK_Regulatory"/>
</dbReference>
<keyword evidence="5 9" id="KW-0418">Kinase</keyword>
<reference evidence="9 10" key="1">
    <citation type="submission" date="2023-02" db="EMBL/GenBank/DDBJ databases">
        <title>Genome sequence of Sphingomonas naphthae.</title>
        <authorList>
            <person name="Kim S."/>
            <person name="Heo J."/>
            <person name="Kwon S.-W."/>
        </authorList>
    </citation>
    <scope>NUCLEOTIDE SEQUENCE [LARGE SCALE GENOMIC DNA]</scope>
    <source>
        <strain evidence="9 10">KACC 18716</strain>
    </source>
</reference>
<keyword evidence="10" id="KW-1185">Reference proteome</keyword>
<comment type="catalytic activity">
    <reaction evidence="1">
        <text>ATP + protein L-histidine = ADP + protein N-phospho-L-histidine.</text>
        <dbReference type="EC" id="2.7.13.3"/>
    </reaction>
</comment>
<evidence type="ECO:0000256" key="1">
    <source>
        <dbReference type="ARBA" id="ARBA00000085"/>
    </source>
</evidence>
<dbReference type="InterPro" id="IPR036890">
    <property type="entry name" value="HATPase_C_sf"/>
</dbReference>
<dbReference type="SUPFAM" id="SSF47384">
    <property type="entry name" value="Homodimeric domain of signal transducing histidine kinase"/>
    <property type="match status" value="1"/>
</dbReference>
<dbReference type="EC" id="2.7.13.3" evidence="2"/>
<feature type="transmembrane region" description="Helical" evidence="7">
    <location>
        <begin position="14"/>
        <end position="35"/>
    </location>
</feature>
<dbReference type="InterPro" id="IPR005467">
    <property type="entry name" value="His_kinase_dom"/>
</dbReference>
<organism evidence="9 10">
    <name type="scientific">Sphingomonas naphthae</name>
    <dbReference type="NCBI Taxonomy" id="1813468"/>
    <lineage>
        <taxon>Bacteria</taxon>
        <taxon>Pseudomonadati</taxon>
        <taxon>Pseudomonadota</taxon>
        <taxon>Alphaproteobacteria</taxon>
        <taxon>Sphingomonadales</taxon>
        <taxon>Sphingomonadaceae</taxon>
        <taxon>Sphingomonas</taxon>
    </lineage>
</organism>
<dbReference type="Gene3D" id="1.10.287.130">
    <property type="match status" value="1"/>
</dbReference>
<dbReference type="PANTHER" id="PTHR43711:SF1">
    <property type="entry name" value="HISTIDINE KINASE 1"/>
    <property type="match status" value="1"/>
</dbReference>
<dbReference type="Pfam" id="PF00512">
    <property type="entry name" value="HisKA"/>
    <property type="match status" value="1"/>
</dbReference>
<evidence type="ECO:0000256" key="6">
    <source>
        <dbReference type="ARBA" id="ARBA00023012"/>
    </source>
</evidence>
<dbReference type="SUPFAM" id="SSF55874">
    <property type="entry name" value="ATPase domain of HSP90 chaperone/DNA topoisomerase II/histidine kinase"/>
    <property type="match status" value="1"/>
</dbReference>
<evidence type="ECO:0000256" key="2">
    <source>
        <dbReference type="ARBA" id="ARBA00012438"/>
    </source>
</evidence>
<protein>
    <recommendedName>
        <fullName evidence="2">histidine kinase</fullName>
        <ecNumber evidence="2">2.7.13.3</ecNumber>
    </recommendedName>
</protein>
<dbReference type="CDD" id="cd00082">
    <property type="entry name" value="HisKA"/>
    <property type="match status" value="1"/>
</dbReference>
<dbReference type="InterPro" id="IPR004358">
    <property type="entry name" value="Sig_transdc_His_kin-like_C"/>
</dbReference>
<feature type="domain" description="Histidine kinase" evidence="8">
    <location>
        <begin position="202"/>
        <end position="414"/>
    </location>
</feature>
<proteinExistence type="predicted"/>
<evidence type="ECO:0000256" key="3">
    <source>
        <dbReference type="ARBA" id="ARBA00022553"/>
    </source>
</evidence>
<evidence type="ECO:0000256" key="4">
    <source>
        <dbReference type="ARBA" id="ARBA00022679"/>
    </source>
</evidence>
<evidence type="ECO:0000313" key="10">
    <source>
        <dbReference type="Proteomes" id="UP001220395"/>
    </source>
</evidence>
<dbReference type="InterPro" id="IPR003594">
    <property type="entry name" value="HATPase_dom"/>
</dbReference>
<dbReference type="RefSeq" id="WP_273687570.1">
    <property type="nucleotide sequence ID" value="NZ_CP117411.1"/>
</dbReference>
<dbReference type="SMART" id="SM00387">
    <property type="entry name" value="HATPase_c"/>
    <property type="match status" value="1"/>
</dbReference>
<dbReference type="GO" id="GO:0016301">
    <property type="term" value="F:kinase activity"/>
    <property type="evidence" value="ECO:0007669"/>
    <property type="project" value="UniProtKB-KW"/>
</dbReference>
<gene>
    <name evidence="9" type="ORF">PQ455_17535</name>
</gene>
<dbReference type="Gene3D" id="3.30.565.10">
    <property type="entry name" value="Histidine kinase-like ATPase, C-terminal domain"/>
    <property type="match status" value="1"/>
</dbReference>
<keyword evidence="7" id="KW-1133">Transmembrane helix</keyword>
<evidence type="ECO:0000259" key="8">
    <source>
        <dbReference type="PROSITE" id="PS50109"/>
    </source>
</evidence>
<dbReference type="InterPro" id="IPR003661">
    <property type="entry name" value="HisK_dim/P_dom"/>
</dbReference>
<evidence type="ECO:0000256" key="7">
    <source>
        <dbReference type="SAM" id="Phobius"/>
    </source>
</evidence>
<dbReference type="EMBL" id="CP117411">
    <property type="protein sequence ID" value="WCT73387.1"/>
    <property type="molecule type" value="Genomic_DNA"/>
</dbReference>
<dbReference type="Proteomes" id="UP001220395">
    <property type="component" value="Chromosome"/>
</dbReference>
<keyword evidence="6" id="KW-0902">Two-component regulatory system</keyword>
<name>A0ABY7TJI9_9SPHN</name>